<keyword evidence="3" id="KW-1185">Reference proteome</keyword>
<gene>
    <name evidence="2" type="ORF">GJ744_003474</name>
</gene>
<dbReference type="AlphaFoldDB" id="A0A8H7AME0"/>
<evidence type="ECO:0000313" key="3">
    <source>
        <dbReference type="Proteomes" id="UP000606974"/>
    </source>
</evidence>
<feature type="region of interest" description="Disordered" evidence="1">
    <location>
        <begin position="20"/>
        <end position="63"/>
    </location>
</feature>
<comment type="caution">
    <text evidence="2">The sequence shown here is derived from an EMBL/GenBank/DDBJ whole genome shotgun (WGS) entry which is preliminary data.</text>
</comment>
<reference evidence="2" key="1">
    <citation type="submission" date="2020-02" db="EMBL/GenBank/DDBJ databases">
        <authorList>
            <person name="Palmer J.M."/>
        </authorList>
    </citation>
    <scope>NUCLEOTIDE SEQUENCE</scope>
    <source>
        <strain evidence="2">EPUS1.4</strain>
        <tissue evidence="2">Thallus</tissue>
    </source>
</reference>
<evidence type="ECO:0000313" key="2">
    <source>
        <dbReference type="EMBL" id="KAF7511743.1"/>
    </source>
</evidence>
<accession>A0A8H7AME0</accession>
<organism evidence="2 3">
    <name type="scientific">Endocarpon pusillum</name>
    <dbReference type="NCBI Taxonomy" id="364733"/>
    <lineage>
        <taxon>Eukaryota</taxon>
        <taxon>Fungi</taxon>
        <taxon>Dikarya</taxon>
        <taxon>Ascomycota</taxon>
        <taxon>Pezizomycotina</taxon>
        <taxon>Eurotiomycetes</taxon>
        <taxon>Chaetothyriomycetidae</taxon>
        <taxon>Verrucariales</taxon>
        <taxon>Verrucariaceae</taxon>
        <taxon>Endocarpon</taxon>
    </lineage>
</organism>
<dbReference type="EMBL" id="JAACFV010000017">
    <property type="protein sequence ID" value="KAF7511743.1"/>
    <property type="molecule type" value="Genomic_DNA"/>
</dbReference>
<feature type="compositionally biased region" description="Basic and acidic residues" evidence="1">
    <location>
        <begin position="46"/>
        <end position="63"/>
    </location>
</feature>
<dbReference type="Proteomes" id="UP000606974">
    <property type="component" value="Unassembled WGS sequence"/>
</dbReference>
<feature type="compositionally biased region" description="Polar residues" evidence="1">
    <location>
        <begin position="31"/>
        <end position="45"/>
    </location>
</feature>
<evidence type="ECO:0000256" key="1">
    <source>
        <dbReference type="SAM" id="MobiDB-lite"/>
    </source>
</evidence>
<protein>
    <submittedName>
        <fullName evidence="2">Uncharacterized protein</fullName>
    </submittedName>
</protein>
<sequence length="63" mass="6827">MAVCELLSTQSLPEYLSTAAERQNGKANPAPTVSTTPWKTVSLASDKNEVADQKRTDPTDFQS</sequence>
<proteinExistence type="predicted"/>
<name>A0A8H7AME0_9EURO</name>